<name>A0ACC1HKG8_9FUNG</name>
<evidence type="ECO:0000313" key="1">
    <source>
        <dbReference type="EMBL" id="KAJ1676821.1"/>
    </source>
</evidence>
<evidence type="ECO:0000313" key="2">
    <source>
        <dbReference type="Proteomes" id="UP001145114"/>
    </source>
</evidence>
<organism evidence="1 2">
    <name type="scientific">Spiromyces aspiralis</name>
    <dbReference type="NCBI Taxonomy" id="68401"/>
    <lineage>
        <taxon>Eukaryota</taxon>
        <taxon>Fungi</taxon>
        <taxon>Fungi incertae sedis</taxon>
        <taxon>Zoopagomycota</taxon>
        <taxon>Kickxellomycotina</taxon>
        <taxon>Kickxellomycetes</taxon>
        <taxon>Kickxellales</taxon>
        <taxon>Kickxellaceae</taxon>
        <taxon>Spiromyces</taxon>
    </lineage>
</organism>
<sequence>QEFKENIKLLEDKGSKLSDSEALKQARKATSASAQAFKRAASAVGSSVGEGISKVADTQAAKLTSKAVRTTAKFVGDAASTATAPIRNTGAYKHIEKNVKEYVDEAGGRYGGYRDKEERRHSRILTQQNRAKSFAEYKRLKAMQEDKDAGANLVLHKDSKWKESWDKFKDTNPLMQSIFRAQKSYEESENPVIEATRTVTGKVRNIFGFFFDET</sequence>
<proteinExistence type="predicted"/>
<dbReference type="Proteomes" id="UP001145114">
    <property type="component" value="Unassembled WGS sequence"/>
</dbReference>
<protein>
    <submittedName>
        <fullName evidence="1">Protein translocase subunit</fullName>
    </submittedName>
</protein>
<keyword evidence="2" id="KW-1185">Reference proteome</keyword>
<comment type="caution">
    <text evidence="1">The sequence shown here is derived from an EMBL/GenBank/DDBJ whole genome shotgun (WGS) entry which is preliminary data.</text>
</comment>
<gene>
    <name evidence="1" type="primary">TIM44_2</name>
    <name evidence="1" type="ORF">EV182_007438</name>
</gene>
<reference evidence="1" key="1">
    <citation type="submission" date="2022-06" db="EMBL/GenBank/DDBJ databases">
        <title>Phylogenomic reconstructions and comparative analyses of Kickxellomycotina fungi.</title>
        <authorList>
            <person name="Reynolds N.K."/>
            <person name="Stajich J.E."/>
            <person name="Barry K."/>
            <person name="Grigoriev I.V."/>
            <person name="Crous P."/>
            <person name="Smith M.E."/>
        </authorList>
    </citation>
    <scope>NUCLEOTIDE SEQUENCE</scope>
    <source>
        <strain evidence="1">RSA 2271</strain>
    </source>
</reference>
<dbReference type="EMBL" id="JAMZIH010003438">
    <property type="protein sequence ID" value="KAJ1676821.1"/>
    <property type="molecule type" value="Genomic_DNA"/>
</dbReference>
<feature type="non-terminal residue" evidence="1">
    <location>
        <position position="214"/>
    </location>
</feature>
<accession>A0ACC1HKG8</accession>
<feature type="non-terminal residue" evidence="1">
    <location>
        <position position="1"/>
    </location>
</feature>